<name>A0A165G265_EXIGL</name>
<feature type="transmembrane region" description="Helical" evidence="1">
    <location>
        <begin position="115"/>
        <end position="137"/>
    </location>
</feature>
<dbReference type="Proteomes" id="UP000077266">
    <property type="component" value="Unassembled WGS sequence"/>
</dbReference>
<dbReference type="Pfam" id="PF20151">
    <property type="entry name" value="DUF6533"/>
    <property type="match status" value="1"/>
</dbReference>
<dbReference type="OrthoDB" id="3258294at2759"/>
<dbReference type="InParanoid" id="A0A165G265"/>
<dbReference type="AlphaFoldDB" id="A0A165G265"/>
<evidence type="ECO:0000313" key="4">
    <source>
        <dbReference type="Proteomes" id="UP000077266"/>
    </source>
</evidence>
<organism evidence="3 4">
    <name type="scientific">Exidia glandulosa HHB12029</name>
    <dbReference type="NCBI Taxonomy" id="1314781"/>
    <lineage>
        <taxon>Eukaryota</taxon>
        <taxon>Fungi</taxon>
        <taxon>Dikarya</taxon>
        <taxon>Basidiomycota</taxon>
        <taxon>Agaricomycotina</taxon>
        <taxon>Agaricomycetes</taxon>
        <taxon>Auriculariales</taxon>
        <taxon>Exidiaceae</taxon>
        <taxon>Exidia</taxon>
    </lineage>
</organism>
<feature type="transmembrane region" description="Helical" evidence="1">
    <location>
        <begin position="208"/>
        <end position="228"/>
    </location>
</feature>
<evidence type="ECO:0000256" key="1">
    <source>
        <dbReference type="SAM" id="Phobius"/>
    </source>
</evidence>
<gene>
    <name evidence="3" type="ORF">EXIGLDRAFT_771324</name>
</gene>
<sequence>MSSTTTGWLIPVAGFIRIAALTLFVHDWVLTFKDEVDLIWRRRWTRATATFLIIRYLSLSILVLDAYVGVKTGINRQTCMRYGIVASSCSIVVLVLVQGVLQLRLYLMYNRDRKLMWINIVLYTIQIVVWLVVLNVLTRNEPQFSGGLRIPPYVMGSCYHIIDSERTAIGWLPSLIFELWMMLQAVYRVWREPKLRGPSILASLVRDSVLYFGMMVGILTASIVLYRINPVDPGYAASGLVTASAAIGGTRIIISMRYVLTVPTEDPTLATDNNTVHVLPRPIELQVVSNATDYQLSPDRTRYSQDCRRASTSITFTH</sequence>
<keyword evidence="1" id="KW-0472">Membrane</keyword>
<dbReference type="EMBL" id="KV426061">
    <property type="protein sequence ID" value="KZV89875.1"/>
    <property type="molecule type" value="Genomic_DNA"/>
</dbReference>
<evidence type="ECO:0000259" key="2">
    <source>
        <dbReference type="Pfam" id="PF20151"/>
    </source>
</evidence>
<proteinExistence type="predicted"/>
<feature type="transmembrane region" description="Helical" evidence="1">
    <location>
        <begin position="82"/>
        <end position="103"/>
    </location>
</feature>
<feature type="transmembrane region" description="Helical" evidence="1">
    <location>
        <begin position="6"/>
        <end position="30"/>
    </location>
</feature>
<keyword evidence="4" id="KW-1185">Reference proteome</keyword>
<feature type="domain" description="DUF6533" evidence="2">
    <location>
        <begin position="17"/>
        <end position="59"/>
    </location>
</feature>
<evidence type="ECO:0000313" key="3">
    <source>
        <dbReference type="EMBL" id="KZV89875.1"/>
    </source>
</evidence>
<feature type="transmembrane region" description="Helical" evidence="1">
    <location>
        <begin position="51"/>
        <end position="70"/>
    </location>
</feature>
<dbReference type="InterPro" id="IPR045340">
    <property type="entry name" value="DUF6533"/>
</dbReference>
<reference evidence="3 4" key="1">
    <citation type="journal article" date="2016" name="Mol. Biol. Evol.">
        <title>Comparative Genomics of Early-Diverging Mushroom-Forming Fungi Provides Insights into the Origins of Lignocellulose Decay Capabilities.</title>
        <authorList>
            <person name="Nagy L.G."/>
            <person name="Riley R."/>
            <person name="Tritt A."/>
            <person name="Adam C."/>
            <person name="Daum C."/>
            <person name="Floudas D."/>
            <person name="Sun H."/>
            <person name="Yadav J.S."/>
            <person name="Pangilinan J."/>
            <person name="Larsson K.H."/>
            <person name="Matsuura K."/>
            <person name="Barry K."/>
            <person name="Labutti K."/>
            <person name="Kuo R."/>
            <person name="Ohm R.A."/>
            <person name="Bhattacharya S.S."/>
            <person name="Shirouzu T."/>
            <person name="Yoshinaga Y."/>
            <person name="Martin F.M."/>
            <person name="Grigoriev I.V."/>
            <person name="Hibbett D.S."/>
        </authorList>
    </citation>
    <scope>NUCLEOTIDE SEQUENCE [LARGE SCALE GENOMIC DNA]</scope>
    <source>
        <strain evidence="3 4">HHB12029</strain>
    </source>
</reference>
<feature type="transmembrane region" description="Helical" evidence="1">
    <location>
        <begin position="234"/>
        <end position="254"/>
    </location>
</feature>
<protein>
    <recommendedName>
        <fullName evidence="2">DUF6533 domain-containing protein</fullName>
    </recommendedName>
</protein>
<accession>A0A165G265</accession>
<keyword evidence="1" id="KW-0812">Transmembrane</keyword>
<keyword evidence="1" id="KW-1133">Transmembrane helix</keyword>